<sequence length="128" mass="14040">MAATSASVVLRSALRSLKCCAQHRLKSKVPGVSPAAHAQDPIVKLMDTELKLEVKSQSYIITIYSYSHVCPAIALVLLLLLLLLLLWLLLVRVLCLPGHGTPTGRRCSTALRSRGLDLLLMLLLLLWC</sequence>
<gene>
    <name evidence="2" type="ORF">PGLA2088_LOCUS12007</name>
</gene>
<keyword evidence="1" id="KW-0472">Membrane</keyword>
<keyword evidence="1" id="KW-0812">Transmembrane</keyword>
<evidence type="ECO:0000256" key="1">
    <source>
        <dbReference type="SAM" id="Phobius"/>
    </source>
</evidence>
<reference evidence="2" key="1">
    <citation type="submission" date="2021-02" db="EMBL/GenBank/DDBJ databases">
        <authorList>
            <person name="Dougan E. K."/>
            <person name="Rhodes N."/>
            <person name="Thang M."/>
            <person name="Chan C."/>
        </authorList>
    </citation>
    <scope>NUCLEOTIDE SEQUENCE</scope>
</reference>
<evidence type="ECO:0000313" key="3">
    <source>
        <dbReference type="Proteomes" id="UP000626109"/>
    </source>
</evidence>
<name>A0A813IUA1_POLGL</name>
<accession>A0A813IUA1</accession>
<feature type="transmembrane region" description="Helical" evidence="1">
    <location>
        <begin position="69"/>
        <end position="90"/>
    </location>
</feature>
<dbReference type="AlphaFoldDB" id="A0A813IUA1"/>
<proteinExistence type="predicted"/>
<dbReference type="EMBL" id="CAJNNW010014065">
    <property type="protein sequence ID" value="CAE8656184.1"/>
    <property type="molecule type" value="Genomic_DNA"/>
</dbReference>
<protein>
    <submittedName>
        <fullName evidence="2">Uncharacterized protein</fullName>
    </submittedName>
</protein>
<comment type="caution">
    <text evidence="2">The sequence shown here is derived from an EMBL/GenBank/DDBJ whole genome shotgun (WGS) entry which is preliminary data.</text>
</comment>
<dbReference type="Proteomes" id="UP000626109">
    <property type="component" value="Unassembled WGS sequence"/>
</dbReference>
<keyword evidence="1" id="KW-1133">Transmembrane helix</keyword>
<organism evidence="2 3">
    <name type="scientific">Polarella glacialis</name>
    <name type="common">Dinoflagellate</name>
    <dbReference type="NCBI Taxonomy" id="89957"/>
    <lineage>
        <taxon>Eukaryota</taxon>
        <taxon>Sar</taxon>
        <taxon>Alveolata</taxon>
        <taxon>Dinophyceae</taxon>
        <taxon>Suessiales</taxon>
        <taxon>Suessiaceae</taxon>
        <taxon>Polarella</taxon>
    </lineage>
</organism>
<evidence type="ECO:0000313" key="2">
    <source>
        <dbReference type="EMBL" id="CAE8656184.1"/>
    </source>
</evidence>